<keyword evidence="2" id="KW-1185">Reference proteome</keyword>
<dbReference type="Proteomes" id="UP000075238">
    <property type="component" value="Chromosome 1"/>
</dbReference>
<dbReference type="RefSeq" id="WP_062801404.1">
    <property type="nucleotide sequence ID" value="NZ_CP014844.1"/>
</dbReference>
<evidence type="ECO:0000313" key="2">
    <source>
        <dbReference type="Proteomes" id="UP000075238"/>
    </source>
</evidence>
<dbReference type="STRING" id="1796606.A2G96_17775"/>
<accession>A0A142JMX7</accession>
<dbReference type="AlphaFoldDB" id="A0A142JMX7"/>
<evidence type="ECO:0000313" key="1">
    <source>
        <dbReference type="EMBL" id="AMR79439.1"/>
    </source>
</evidence>
<reference evidence="1 2" key="1">
    <citation type="submission" date="2016-03" db="EMBL/GenBank/DDBJ databases">
        <title>Complete genome sequence of a novel chlorpyrifos degrading bacterium, Cupriavidus nantongensis sp. X1.</title>
        <authorList>
            <person name="Fang L."/>
        </authorList>
    </citation>
    <scope>NUCLEOTIDE SEQUENCE [LARGE SCALE GENOMIC DNA]</scope>
    <source>
        <strain evidence="1 2">X1</strain>
    </source>
</reference>
<protein>
    <submittedName>
        <fullName evidence="1">Uncharacterized protein</fullName>
    </submittedName>
</protein>
<proteinExistence type="predicted"/>
<gene>
    <name evidence="1" type="ORF">A2G96_17775</name>
</gene>
<dbReference type="KEGG" id="cnan:A2G96_17775"/>
<organism evidence="1 2">
    <name type="scientific">Cupriavidus nantongensis</name>
    <dbReference type="NCBI Taxonomy" id="1796606"/>
    <lineage>
        <taxon>Bacteria</taxon>
        <taxon>Pseudomonadati</taxon>
        <taxon>Pseudomonadota</taxon>
        <taxon>Betaproteobacteria</taxon>
        <taxon>Burkholderiales</taxon>
        <taxon>Burkholderiaceae</taxon>
        <taxon>Cupriavidus</taxon>
    </lineage>
</organism>
<name>A0A142JMX7_9BURK</name>
<sequence>MKHTELAAAKFLAGLAVLLLHHEECEPDELENAHENADDGGNFNDTLDSGIALGERLLADEIRGLAERCGVDLEIKPA</sequence>
<dbReference type="EMBL" id="CP014844">
    <property type="protein sequence ID" value="AMR79439.1"/>
    <property type="molecule type" value="Genomic_DNA"/>
</dbReference>